<proteinExistence type="predicted"/>
<name>A0A5B6WTW5_9ROSI</name>
<organism evidence="1 2">
    <name type="scientific">Gossypium australe</name>
    <dbReference type="NCBI Taxonomy" id="47621"/>
    <lineage>
        <taxon>Eukaryota</taxon>
        <taxon>Viridiplantae</taxon>
        <taxon>Streptophyta</taxon>
        <taxon>Embryophyta</taxon>
        <taxon>Tracheophyta</taxon>
        <taxon>Spermatophyta</taxon>
        <taxon>Magnoliopsida</taxon>
        <taxon>eudicotyledons</taxon>
        <taxon>Gunneridae</taxon>
        <taxon>Pentapetalae</taxon>
        <taxon>rosids</taxon>
        <taxon>malvids</taxon>
        <taxon>Malvales</taxon>
        <taxon>Malvaceae</taxon>
        <taxon>Malvoideae</taxon>
        <taxon>Gossypium</taxon>
    </lineage>
</organism>
<evidence type="ECO:0000313" key="1">
    <source>
        <dbReference type="EMBL" id="KAA3484756.1"/>
    </source>
</evidence>
<keyword evidence="1" id="KW-0675">Receptor</keyword>
<reference evidence="2" key="1">
    <citation type="journal article" date="2019" name="Plant Biotechnol. J.">
        <title>Genome sequencing of the Australian wild diploid species Gossypium australe highlights disease resistance and delayed gland morphogenesis.</title>
        <authorList>
            <person name="Cai Y."/>
            <person name="Cai X."/>
            <person name="Wang Q."/>
            <person name="Wang P."/>
            <person name="Zhang Y."/>
            <person name="Cai C."/>
            <person name="Xu Y."/>
            <person name="Wang K."/>
            <person name="Zhou Z."/>
            <person name="Wang C."/>
            <person name="Geng S."/>
            <person name="Li B."/>
            <person name="Dong Q."/>
            <person name="Hou Y."/>
            <person name="Wang H."/>
            <person name="Ai P."/>
            <person name="Liu Z."/>
            <person name="Yi F."/>
            <person name="Sun M."/>
            <person name="An G."/>
            <person name="Cheng J."/>
            <person name="Zhang Y."/>
            <person name="Shi Q."/>
            <person name="Xie Y."/>
            <person name="Shi X."/>
            <person name="Chang Y."/>
            <person name="Huang F."/>
            <person name="Chen Y."/>
            <person name="Hong S."/>
            <person name="Mi L."/>
            <person name="Sun Q."/>
            <person name="Zhang L."/>
            <person name="Zhou B."/>
            <person name="Peng R."/>
            <person name="Zhang X."/>
            <person name="Liu F."/>
        </authorList>
    </citation>
    <scope>NUCLEOTIDE SEQUENCE [LARGE SCALE GENOMIC DNA]</scope>
    <source>
        <strain evidence="2">cv. PA1801</strain>
    </source>
</reference>
<gene>
    <name evidence="1" type="ORF">EPI10_006822</name>
</gene>
<evidence type="ECO:0000313" key="2">
    <source>
        <dbReference type="Proteomes" id="UP000325315"/>
    </source>
</evidence>
<keyword evidence="2" id="KW-1185">Reference proteome</keyword>
<dbReference type="AlphaFoldDB" id="A0A5B6WTW5"/>
<dbReference type="Proteomes" id="UP000325315">
    <property type="component" value="Unassembled WGS sequence"/>
</dbReference>
<sequence length="114" mass="12824">MGSGSNPGDNPTNPVVPNLDDMAEMEKMVRRKIQSNGKVDYHCGIDAKDLSLAPDLVLPPKFKTSEFEKYKGTSYPKAHITLQSDRVNSQIVQPTEPYQNQFMERLSTSFYEAI</sequence>
<accession>A0A5B6WTW5</accession>
<dbReference type="EMBL" id="SMMG02000002">
    <property type="protein sequence ID" value="KAA3484756.1"/>
    <property type="molecule type" value="Genomic_DNA"/>
</dbReference>
<protein>
    <submittedName>
        <fullName evidence="1">Receptor-like protein 12</fullName>
    </submittedName>
</protein>
<dbReference type="OrthoDB" id="1432691at2759"/>
<comment type="caution">
    <text evidence="1">The sequence shown here is derived from an EMBL/GenBank/DDBJ whole genome shotgun (WGS) entry which is preliminary data.</text>
</comment>